<dbReference type="SUPFAM" id="SSF81383">
    <property type="entry name" value="F-box domain"/>
    <property type="match status" value="1"/>
</dbReference>
<reference evidence="3" key="1">
    <citation type="submission" date="2022-12" db="EMBL/GenBank/DDBJ databases">
        <authorList>
            <person name="Petersen C."/>
        </authorList>
    </citation>
    <scope>NUCLEOTIDE SEQUENCE</scope>
    <source>
        <strain evidence="3">IBT 17660</strain>
    </source>
</reference>
<dbReference type="InterPro" id="IPR001810">
    <property type="entry name" value="F-box_dom"/>
</dbReference>
<organism evidence="3 4">
    <name type="scientific">Penicillium desertorum</name>
    <dbReference type="NCBI Taxonomy" id="1303715"/>
    <lineage>
        <taxon>Eukaryota</taxon>
        <taxon>Fungi</taxon>
        <taxon>Dikarya</taxon>
        <taxon>Ascomycota</taxon>
        <taxon>Pezizomycotina</taxon>
        <taxon>Eurotiomycetes</taxon>
        <taxon>Eurotiomycetidae</taxon>
        <taxon>Eurotiales</taxon>
        <taxon>Aspergillaceae</taxon>
        <taxon>Penicillium</taxon>
    </lineage>
</organism>
<protein>
    <recommendedName>
        <fullName evidence="5">F-box domain-containing protein</fullName>
    </recommendedName>
</protein>
<feature type="domain" description="F-box" evidence="1">
    <location>
        <begin position="4"/>
        <end position="36"/>
    </location>
</feature>
<evidence type="ECO:0000259" key="1">
    <source>
        <dbReference type="Pfam" id="PF12937"/>
    </source>
</evidence>
<sequence>MAGSLPLETLQEIFSYQTGQLVSCACVCRQWQMAAERFTFADLHISSAELEDFRQIFPVSNPAGRRFHLRSLHFKVIIPKYSIAARGQYENQEDCDSNNNAFTRAITSLFEILSSWPEYDRYMSLQIYARSPSDWQAEPDWTIRRARFERGRAFPEEELLQRRYQDSYLQLTGKIALPDVKCITSLEVMGCDNFRNIAPGAVSEIVVHLPRLQTVTATLRDKARNGTGIGDSIGNFPRVAARWPSSLRHLRLRYEPRQRYGEDYSPHSTPGPSSRSLALHQMTQQLESVDLTETSIGPDLFWPVHANHTSPFWPNLIKLTIMYSNDYASRHHSPNLTDGQLRTALKGKDLDELSLAAGLAAQHMPRLESMEMDFSLSSARTAHYYFIYSATLGEITWAVTSQFYVSKKAQQAWDVAARRHGNSQPYVEVCDMDTYSSDSDLLVRKYVGEFSLAAVLLGMCVG</sequence>
<evidence type="ECO:0008006" key="5">
    <source>
        <dbReference type="Google" id="ProtNLM"/>
    </source>
</evidence>
<evidence type="ECO:0000313" key="4">
    <source>
        <dbReference type="Proteomes" id="UP001147760"/>
    </source>
</evidence>
<dbReference type="EMBL" id="JAPWDO010000009">
    <property type="protein sequence ID" value="KAJ5456933.1"/>
    <property type="molecule type" value="Genomic_DNA"/>
</dbReference>
<accession>A0A9W9WEX5</accession>
<evidence type="ECO:0000313" key="3">
    <source>
        <dbReference type="EMBL" id="KAJ5456933.1"/>
    </source>
</evidence>
<dbReference type="Proteomes" id="UP001147760">
    <property type="component" value="Unassembled WGS sequence"/>
</dbReference>
<proteinExistence type="predicted"/>
<gene>
    <name evidence="3" type="ORF">N7530_012207</name>
</gene>
<comment type="caution">
    <text evidence="3">The sequence shown here is derived from an EMBL/GenBank/DDBJ whole genome shotgun (WGS) entry which is preliminary data.</text>
</comment>
<keyword evidence="4" id="KW-1185">Reference proteome</keyword>
<dbReference type="InterPro" id="IPR046676">
    <property type="entry name" value="DUF6546"/>
</dbReference>
<name>A0A9W9WEX5_9EURO</name>
<dbReference type="Pfam" id="PF12937">
    <property type="entry name" value="F-box-like"/>
    <property type="match status" value="1"/>
</dbReference>
<dbReference type="OrthoDB" id="4802432at2759"/>
<feature type="domain" description="DUF6546" evidence="2">
    <location>
        <begin position="336"/>
        <end position="423"/>
    </location>
</feature>
<dbReference type="AlphaFoldDB" id="A0A9W9WEX5"/>
<dbReference type="Pfam" id="PF20183">
    <property type="entry name" value="DUF6546"/>
    <property type="match status" value="1"/>
</dbReference>
<evidence type="ECO:0000259" key="2">
    <source>
        <dbReference type="Pfam" id="PF20183"/>
    </source>
</evidence>
<dbReference type="InterPro" id="IPR036047">
    <property type="entry name" value="F-box-like_dom_sf"/>
</dbReference>
<reference evidence="3" key="2">
    <citation type="journal article" date="2023" name="IMA Fungus">
        <title>Comparative genomic study of the Penicillium genus elucidates a diverse pangenome and 15 lateral gene transfer events.</title>
        <authorList>
            <person name="Petersen C."/>
            <person name="Sorensen T."/>
            <person name="Nielsen M.R."/>
            <person name="Sondergaard T.E."/>
            <person name="Sorensen J.L."/>
            <person name="Fitzpatrick D.A."/>
            <person name="Frisvad J.C."/>
            <person name="Nielsen K.L."/>
        </authorList>
    </citation>
    <scope>NUCLEOTIDE SEQUENCE</scope>
    <source>
        <strain evidence="3">IBT 17660</strain>
    </source>
</reference>